<dbReference type="PROSITE" id="PS51192">
    <property type="entry name" value="HELICASE_ATP_BIND_1"/>
    <property type="match status" value="1"/>
</dbReference>
<reference evidence="10 11" key="1">
    <citation type="journal article" date="2014" name="Genome Announc.">
        <title>The Genome of the Predominant Equine Lactobacillus Species, Lactobacillus equi, Is Reflective of Its Lifestyle Adaptations to an Herbivorous Host.</title>
        <authorList>
            <person name="O'Donnell M.M."/>
            <person name="Harris H.M."/>
            <person name="O'Toole P.W."/>
            <person name="Ross R.P."/>
        </authorList>
    </citation>
    <scope>NUCLEOTIDE SEQUENCE [LARGE SCALE GENOMIC DNA]</scope>
    <source>
        <strain evidence="10 11">DPC 6820</strain>
    </source>
</reference>
<evidence type="ECO:0000256" key="1">
    <source>
        <dbReference type="ARBA" id="ARBA00022741"/>
    </source>
</evidence>
<comment type="caution">
    <text evidence="10">The sequence shown here is derived from an EMBL/GenBank/DDBJ whole genome shotgun (WGS) entry which is preliminary data.</text>
</comment>
<dbReference type="PROSITE" id="PS00690">
    <property type="entry name" value="DEAH_ATP_HELICASE"/>
    <property type="match status" value="1"/>
</dbReference>
<dbReference type="Pfam" id="PF00270">
    <property type="entry name" value="DEAD"/>
    <property type="match status" value="1"/>
</dbReference>
<keyword evidence="3 10" id="KW-0347">Helicase</keyword>
<dbReference type="AlphaFoldDB" id="V7HY49"/>
<dbReference type="PANTHER" id="PTHR13710:SF84">
    <property type="entry name" value="ATP-DEPENDENT DNA HELICASE RECS-RELATED"/>
    <property type="match status" value="1"/>
</dbReference>
<feature type="domain" description="Helicase C-terminal" evidence="9">
    <location>
        <begin position="219"/>
        <end position="363"/>
    </location>
</feature>
<organism evidence="10 11">
    <name type="scientific">Ligilactobacillus equi DPC 6820</name>
    <dbReference type="NCBI Taxonomy" id="1392007"/>
    <lineage>
        <taxon>Bacteria</taxon>
        <taxon>Bacillati</taxon>
        <taxon>Bacillota</taxon>
        <taxon>Bacilli</taxon>
        <taxon>Lactobacillales</taxon>
        <taxon>Lactobacillaceae</taxon>
        <taxon>Ligilactobacillus</taxon>
    </lineage>
</organism>
<dbReference type="InterPro" id="IPR032284">
    <property type="entry name" value="RecQ_Zn-bd"/>
</dbReference>
<evidence type="ECO:0000313" key="10">
    <source>
        <dbReference type="EMBL" id="ETA74807.1"/>
    </source>
</evidence>
<dbReference type="InterPro" id="IPR014001">
    <property type="entry name" value="Helicase_ATP-bd"/>
</dbReference>
<evidence type="ECO:0000256" key="6">
    <source>
        <dbReference type="ARBA" id="ARBA00044535"/>
    </source>
</evidence>
<dbReference type="PROSITE" id="PS51194">
    <property type="entry name" value="HELICASE_CTER"/>
    <property type="match status" value="1"/>
</dbReference>
<evidence type="ECO:0000256" key="3">
    <source>
        <dbReference type="ARBA" id="ARBA00022806"/>
    </source>
</evidence>
<dbReference type="GO" id="GO:0043138">
    <property type="term" value="F:3'-5' DNA helicase activity"/>
    <property type="evidence" value="ECO:0007669"/>
    <property type="project" value="TreeGrafter"/>
</dbReference>
<dbReference type="GO" id="GO:0006281">
    <property type="term" value="P:DNA repair"/>
    <property type="evidence" value="ECO:0007669"/>
    <property type="project" value="TreeGrafter"/>
</dbReference>
<dbReference type="GO" id="GO:0006310">
    <property type="term" value="P:DNA recombination"/>
    <property type="evidence" value="ECO:0007669"/>
    <property type="project" value="InterPro"/>
</dbReference>
<dbReference type="Pfam" id="PF16124">
    <property type="entry name" value="RecQ_Zn_bind"/>
    <property type="match status" value="1"/>
</dbReference>
<evidence type="ECO:0000256" key="5">
    <source>
        <dbReference type="ARBA" id="ARBA00023125"/>
    </source>
</evidence>
<dbReference type="SMART" id="SM00490">
    <property type="entry name" value="HELICc"/>
    <property type="match status" value="1"/>
</dbReference>
<dbReference type="GO" id="GO:0043590">
    <property type="term" value="C:bacterial nucleoid"/>
    <property type="evidence" value="ECO:0007669"/>
    <property type="project" value="TreeGrafter"/>
</dbReference>
<dbReference type="GO" id="GO:0030894">
    <property type="term" value="C:replisome"/>
    <property type="evidence" value="ECO:0007669"/>
    <property type="project" value="TreeGrafter"/>
</dbReference>
<dbReference type="InterPro" id="IPR027417">
    <property type="entry name" value="P-loop_NTPase"/>
</dbReference>
<keyword evidence="4" id="KW-0067">ATP-binding</keyword>
<accession>V7HY49</accession>
<evidence type="ECO:0000256" key="2">
    <source>
        <dbReference type="ARBA" id="ARBA00022801"/>
    </source>
</evidence>
<proteinExistence type="predicted"/>
<evidence type="ECO:0000259" key="9">
    <source>
        <dbReference type="PROSITE" id="PS51194"/>
    </source>
</evidence>
<dbReference type="GO" id="GO:0005524">
    <property type="term" value="F:ATP binding"/>
    <property type="evidence" value="ECO:0007669"/>
    <property type="project" value="UniProtKB-KW"/>
</dbReference>
<evidence type="ECO:0000313" key="11">
    <source>
        <dbReference type="Proteomes" id="UP000018559"/>
    </source>
</evidence>
<dbReference type="Gene3D" id="3.40.50.300">
    <property type="entry name" value="P-loop containing nucleotide triphosphate hydrolases"/>
    <property type="match status" value="2"/>
</dbReference>
<dbReference type="Proteomes" id="UP000018559">
    <property type="component" value="Unassembled WGS sequence"/>
</dbReference>
<gene>
    <name evidence="10" type="ORF">LEQ_0204c</name>
</gene>
<dbReference type="GO" id="GO:0005737">
    <property type="term" value="C:cytoplasm"/>
    <property type="evidence" value="ECO:0007669"/>
    <property type="project" value="TreeGrafter"/>
</dbReference>
<protein>
    <recommendedName>
        <fullName evidence="6">ATP-dependent DNA helicase RecQ</fullName>
    </recommendedName>
    <alternativeName>
        <fullName evidence="7">DNA 3'-5' helicase RecQ</fullName>
    </alternativeName>
</protein>
<evidence type="ECO:0000256" key="4">
    <source>
        <dbReference type="ARBA" id="ARBA00022840"/>
    </source>
</evidence>
<dbReference type="SUPFAM" id="SSF52540">
    <property type="entry name" value="P-loop containing nucleoside triphosphate hydrolases"/>
    <property type="match status" value="1"/>
</dbReference>
<dbReference type="InterPro" id="IPR002464">
    <property type="entry name" value="DNA/RNA_helicase_DEAH_CS"/>
</dbReference>
<keyword evidence="2" id="KW-0378">Hydrolase</keyword>
<dbReference type="PATRIC" id="fig|1392007.3.peg.249"/>
<dbReference type="Pfam" id="PF00271">
    <property type="entry name" value="Helicase_C"/>
    <property type="match status" value="1"/>
</dbReference>
<dbReference type="GO" id="GO:0003677">
    <property type="term" value="F:DNA binding"/>
    <property type="evidence" value="ECO:0007669"/>
    <property type="project" value="UniProtKB-KW"/>
</dbReference>
<evidence type="ECO:0000259" key="8">
    <source>
        <dbReference type="PROSITE" id="PS51192"/>
    </source>
</evidence>
<dbReference type="InterPro" id="IPR001650">
    <property type="entry name" value="Helicase_C-like"/>
</dbReference>
<dbReference type="EMBL" id="AWWH01000040">
    <property type="protein sequence ID" value="ETA74807.1"/>
    <property type="molecule type" value="Genomic_DNA"/>
</dbReference>
<keyword evidence="11" id="KW-1185">Reference proteome</keyword>
<dbReference type="CDD" id="cd17920">
    <property type="entry name" value="DEXHc_RecQ"/>
    <property type="match status" value="1"/>
</dbReference>
<evidence type="ECO:0000256" key="7">
    <source>
        <dbReference type="ARBA" id="ARBA00044550"/>
    </source>
</evidence>
<dbReference type="GO" id="GO:0016787">
    <property type="term" value="F:hydrolase activity"/>
    <property type="evidence" value="ECO:0007669"/>
    <property type="project" value="UniProtKB-KW"/>
</dbReference>
<keyword evidence="5" id="KW-0238">DNA-binding</keyword>
<dbReference type="RefSeq" id="WP_023858855.1">
    <property type="nucleotide sequence ID" value="NZ_AWWH01000040.1"/>
</dbReference>
<feature type="domain" description="Helicase ATP-binding" evidence="8">
    <location>
        <begin position="25"/>
        <end position="192"/>
    </location>
</feature>
<keyword evidence="1" id="KW-0547">Nucleotide-binding</keyword>
<name>V7HY49_9LACO</name>
<dbReference type="SMART" id="SM00487">
    <property type="entry name" value="DEXDc"/>
    <property type="match status" value="1"/>
</dbReference>
<dbReference type="GO" id="GO:0009378">
    <property type="term" value="F:four-way junction helicase activity"/>
    <property type="evidence" value="ECO:0007669"/>
    <property type="project" value="TreeGrafter"/>
</dbReference>
<dbReference type="InterPro" id="IPR004589">
    <property type="entry name" value="DNA_helicase_ATP-dep_RecQ"/>
</dbReference>
<sequence length="489" mass="55760">MDKLQQFLQTNFGYEDFHAGQRAVIESLLAEQDTIAILPTGQGKSLCYQFIGRYLQKTVVIITPLLSLMQDQIEQLRLQGVKGVVAINSMQDWASRQLVLRNLTSYQFIFLAPEIFQNLEVSTGLAQLDLGLLVVDEAHCISQWGPDFRPDYLHLGRIKKQMHNPPTLALTATATPRVRGDIQKGLNMKDPFEVRLSVDRPNIYLASFESQNETDKQVQLQNLLGRLQGPGLVYFSSKKKASQMAQVLGQMSNLRIGAYHAGLSNQERFIIQEQFLRGHLDVVFATSAFGMGINKKNIRYVIHYHLPVTLEDYLQEIGRAGRDGRQAIAVLLYSPGDERLARFLGQDYLPDPQAINFYSQNPQSLNSKDPGQALLARFFNDGFTAGQLEQMWTQRKQEKARALQKILEYIHSETCRRQQILTYFHEQVVVEHTTNCCQLGAATIPFQTLQLEKKEDEVDTNKLKIQNYQQYLEVLFKDFGKNSDLELPN</sequence>
<dbReference type="NCBIfam" id="TIGR00614">
    <property type="entry name" value="recQ_fam"/>
    <property type="match status" value="1"/>
</dbReference>
<dbReference type="PANTHER" id="PTHR13710">
    <property type="entry name" value="DNA HELICASE RECQ FAMILY MEMBER"/>
    <property type="match status" value="1"/>
</dbReference>
<dbReference type="InterPro" id="IPR011545">
    <property type="entry name" value="DEAD/DEAH_box_helicase_dom"/>
</dbReference>